<evidence type="ECO:0000256" key="3">
    <source>
        <dbReference type="ARBA" id="ARBA00023136"/>
    </source>
</evidence>
<evidence type="ECO:0000313" key="7">
    <source>
        <dbReference type="Proteomes" id="UP001186944"/>
    </source>
</evidence>
<feature type="transmembrane region" description="Helical" evidence="5">
    <location>
        <begin position="157"/>
        <end position="181"/>
    </location>
</feature>
<sequence>MESEAASESRGLYTSETEPEHSIREESNDADDNENDDDEDDMNEEALLGDDKENFSNGTLVVPETAGEEGQDNRTFCERLHNDISYRRNYLLTLNLIAAFFALGWMAGQAGPSFLDLQLITNVSLDRGSAFFTAGGVGYLSGSLVTGYVFDKIKDKVFIVFISLVGMGVTTAAIPFCYIYELMVFVQLVRGITAGGLDTSGNTLLSRTWGKQGRMFMQALHFGFAFGGSLSPLAIAPFLSERNSVDVSDGKGNSNTSVSNVSSTLYNVTNGSYGSNSTVFGDASIRALPVVASSCMCSPEESDLHSDSTGGWGPVFSKEVWTVPVMESRRHSQSECKSKDKH</sequence>
<proteinExistence type="predicted"/>
<gene>
    <name evidence="6" type="ORF">FSP39_024591</name>
</gene>
<evidence type="ECO:0000313" key="6">
    <source>
        <dbReference type="EMBL" id="KAK3109169.1"/>
    </source>
</evidence>
<feature type="transmembrane region" description="Helical" evidence="5">
    <location>
        <begin position="128"/>
        <end position="150"/>
    </location>
</feature>
<feature type="compositionally biased region" description="Acidic residues" evidence="4">
    <location>
        <begin position="28"/>
        <end position="48"/>
    </location>
</feature>
<keyword evidence="3 5" id="KW-0472">Membrane</keyword>
<dbReference type="Pfam" id="PF07690">
    <property type="entry name" value="MFS_1"/>
    <property type="match status" value="1"/>
</dbReference>
<keyword evidence="2 5" id="KW-1133">Transmembrane helix</keyword>
<evidence type="ECO:0000256" key="1">
    <source>
        <dbReference type="ARBA" id="ARBA00022692"/>
    </source>
</evidence>
<accession>A0AA88YVX9</accession>
<dbReference type="PANTHER" id="PTHR23121">
    <property type="entry name" value="SODIUM-DEPENDENT GLUCOSE TRANSPORTER 1"/>
    <property type="match status" value="1"/>
</dbReference>
<protein>
    <submittedName>
        <fullName evidence="6">Uncharacterized protein</fullName>
    </submittedName>
</protein>
<keyword evidence="1 5" id="KW-0812">Transmembrane</keyword>
<keyword evidence="7" id="KW-1185">Reference proteome</keyword>
<evidence type="ECO:0000256" key="4">
    <source>
        <dbReference type="SAM" id="MobiDB-lite"/>
    </source>
</evidence>
<organism evidence="6 7">
    <name type="scientific">Pinctada imbricata</name>
    <name type="common">Atlantic pearl-oyster</name>
    <name type="synonym">Pinctada martensii</name>
    <dbReference type="NCBI Taxonomy" id="66713"/>
    <lineage>
        <taxon>Eukaryota</taxon>
        <taxon>Metazoa</taxon>
        <taxon>Spiralia</taxon>
        <taxon>Lophotrochozoa</taxon>
        <taxon>Mollusca</taxon>
        <taxon>Bivalvia</taxon>
        <taxon>Autobranchia</taxon>
        <taxon>Pteriomorphia</taxon>
        <taxon>Pterioida</taxon>
        <taxon>Pterioidea</taxon>
        <taxon>Pteriidae</taxon>
        <taxon>Pinctada</taxon>
    </lineage>
</organism>
<feature type="transmembrane region" description="Helical" evidence="5">
    <location>
        <begin position="89"/>
        <end position="108"/>
    </location>
</feature>
<comment type="caution">
    <text evidence="6">The sequence shown here is derived from an EMBL/GenBank/DDBJ whole genome shotgun (WGS) entry which is preliminary data.</text>
</comment>
<dbReference type="Proteomes" id="UP001186944">
    <property type="component" value="Unassembled WGS sequence"/>
</dbReference>
<feature type="transmembrane region" description="Helical" evidence="5">
    <location>
        <begin position="219"/>
        <end position="239"/>
    </location>
</feature>
<dbReference type="InterPro" id="IPR036259">
    <property type="entry name" value="MFS_trans_sf"/>
</dbReference>
<name>A0AA88YVX9_PINIB</name>
<dbReference type="EMBL" id="VSWD01000001">
    <property type="protein sequence ID" value="KAK3109169.1"/>
    <property type="molecule type" value="Genomic_DNA"/>
</dbReference>
<dbReference type="Gene3D" id="1.20.1250.20">
    <property type="entry name" value="MFS general substrate transporter like domains"/>
    <property type="match status" value="1"/>
</dbReference>
<dbReference type="PANTHER" id="PTHR23121:SF9">
    <property type="entry name" value="SODIUM-DEPENDENT GLUCOSE TRANSPORTER 1"/>
    <property type="match status" value="1"/>
</dbReference>
<dbReference type="GO" id="GO:0022857">
    <property type="term" value="F:transmembrane transporter activity"/>
    <property type="evidence" value="ECO:0007669"/>
    <property type="project" value="InterPro"/>
</dbReference>
<dbReference type="SUPFAM" id="SSF103473">
    <property type="entry name" value="MFS general substrate transporter"/>
    <property type="match status" value="1"/>
</dbReference>
<evidence type="ECO:0000256" key="5">
    <source>
        <dbReference type="SAM" id="Phobius"/>
    </source>
</evidence>
<dbReference type="InterPro" id="IPR011701">
    <property type="entry name" value="MFS"/>
</dbReference>
<dbReference type="AlphaFoldDB" id="A0AA88YVX9"/>
<reference evidence="6" key="1">
    <citation type="submission" date="2019-08" db="EMBL/GenBank/DDBJ databases">
        <title>The improved chromosome-level genome for the pearl oyster Pinctada fucata martensii using PacBio sequencing and Hi-C.</title>
        <authorList>
            <person name="Zheng Z."/>
        </authorList>
    </citation>
    <scope>NUCLEOTIDE SEQUENCE</scope>
    <source>
        <strain evidence="6">ZZ-2019</strain>
        <tissue evidence="6">Adductor muscle</tissue>
    </source>
</reference>
<feature type="compositionally biased region" description="Basic and acidic residues" evidence="4">
    <location>
        <begin position="18"/>
        <end position="27"/>
    </location>
</feature>
<feature type="region of interest" description="Disordered" evidence="4">
    <location>
        <begin position="1"/>
        <end position="58"/>
    </location>
</feature>
<evidence type="ECO:0000256" key="2">
    <source>
        <dbReference type="ARBA" id="ARBA00022989"/>
    </source>
</evidence>